<evidence type="ECO:0000259" key="7">
    <source>
        <dbReference type="PROSITE" id="PS51900"/>
    </source>
</evidence>
<dbReference type="Pfam" id="PF02920">
    <property type="entry name" value="Integrase_DNA"/>
    <property type="match status" value="1"/>
</dbReference>
<dbReference type="Gene3D" id="3.30.160.60">
    <property type="entry name" value="Classic Zinc Finger"/>
    <property type="match status" value="1"/>
</dbReference>
<dbReference type="GO" id="GO:0003677">
    <property type="term" value="F:DNA binding"/>
    <property type="evidence" value="ECO:0007669"/>
    <property type="project" value="UniProtKB-UniRule"/>
</dbReference>
<dbReference type="InterPro" id="IPR013762">
    <property type="entry name" value="Integrase-like_cat_sf"/>
</dbReference>
<dbReference type="InterPro" id="IPR044068">
    <property type="entry name" value="CB"/>
</dbReference>
<dbReference type="CDD" id="cd01189">
    <property type="entry name" value="INT_ICEBs1_C_like"/>
    <property type="match status" value="1"/>
</dbReference>
<dbReference type="GO" id="GO:0006310">
    <property type="term" value="P:DNA recombination"/>
    <property type="evidence" value="ECO:0007669"/>
    <property type="project" value="UniProtKB-KW"/>
</dbReference>
<dbReference type="AlphaFoldDB" id="A0A413UB19"/>
<dbReference type="PROSITE" id="PS51898">
    <property type="entry name" value="TYR_RECOMBINASE"/>
    <property type="match status" value="1"/>
</dbReference>
<evidence type="ECO:0000313" key="8">
    <source>
        <dbReference type="EMBL" id="RHB02897.1"/>
    </source>
</evidence>
<sequence>MNRRKDNKGVVLKDGECQRKNGTYDYRYVTRDGKRHAIYAKTLKELREKEKQLVIDTDAGLKTTNKRKTVNDIYHLYVELKKGVKDNTMRNYCYMYERFVAPDFGKMRVCDLKKSDVRRFYNYLADERNIKVRSIENIHTVLYQVLELAVEEGYLRTNVSANCVGDLKKSHNHEQTKKFALTMDEQLLFEHFLENSQQYNHWQPIFIVMLYTGMRVGEVTGLRWNDIDFDNNVINVNHTLVYYKHKVDGCHFGVNTPKTPNSYRSIPMVKKVRDALKKQREYMDALEDSGVSLNKVIDGYTNFVFINRFGNVQNQAVLNKALYRIMRDCNDDILEKSFNSKGEVILLPRFSCHNLRHTFATRLIEKGTNLKVTQDVLGHTDIRTTMNIYVDATNDLKKQEMKKFETLMDFE</sequence>
<dbReference type="InterPro" id="IPR050808">
    <property type="entry name" value="Phage_Integrase"/>
</dbReference>
<gene>
    <name evidence="8" type="ORF">DW907_08990</name>
</gene>
<evidence type="ECO:0000256" key="4">
    <source>
        <dbReference type="ARBA" id="ARBA00023172"/>
    </source>
</evidence>
<proteinExistence type="inferred from homology"/>
<evidence type="ECO:0000256" key="1">
    <source>
        <dbReference type="ARBA" id="ARBA00008857"/>
    </source>
</evidence>
<dbReference type="InterPro" id="IPR016177">
    <property type="entry name" value="DNA-bd_dom_sf"/>
</dbReference>
<dbReference type="PROSITE" id="PS51900">
    <property type="entry name" value="CB"/>
    <property type="match status" value="1"/>
</dbReference>
<dbReference type="Gene3D" id="1.10.150.130">
    <property type="match status" value="1"/>
</dbReference>
<feature type="domain" description="Core-binding (CB)" evidence="7">
    <location>
        <begin position="65"/>
        <end position="150"/>
    </location>
</feature>
<dbReference type="Pfam" id="PF14659">
    <property type="entry name" value="Phage_int_SAM_3"/>
    <property type="match status" value="1"/>
</dbReference>
<evidence type="ECO:0000313" key="9">
    <source>
        <dbReference type="Proteomes" id="UP000285288"/>
    </source>
</evidence>
<dbReference type="EMBL" id="QSGD01000039">
    <property type="protein sequence ID" value="RHB02897.1"/>
    <property type="molecule type" value="Genomic_DNA"/>
</dbReference>
<evidence type="ECO:0000256" key="5">
    <source>
        <dbReference type="PROSITE-ProRule" id="PRU01248"/>
    </source>
</evidence>
<dbReference type="SUPFAM" id="SSF54171">
    <property type="entry name" value="DNA-binding domain"/>
    <property type="match status" value="1"/>
</dbReference>
<feature type="domain" description="Tyr recombinase" evidence="6">
    <location>
        <begin position="174"/>
        <end position="402"/>
    </location>
</feature>
<dbReference type="Gene3D" id="1.10.443.10">
    <property type="entry name" value="Intergrase catalytic core"/>
    <property type="match status" value="1"/>
</dbReference>
<accession>A0A413UB19</accession>
<dbReference type="InterPro" id="IPR002104">
    <property type="entry name" value="Integrase_catalytic"/>
</dbReference>
<protein>
    <submittedName>
        <fullName evidence="8">Site-specific integrase</fullName>
    </submittedName>
</protein>
<name>A0A413UB19_9FIRM</name>
<reference evidence="8 9" key="1">
    <citation type="submission" date="2018-08" db="EMBL/GenBank/DDBJ databases">
        <title>A genome reference for cultivated species of the human gut microbiota.</title>
        <authorList>
            <person name="Zou Y."/>
            <person name="Xue W."/>
            <person name="Luo G."/>
        </authorList>
    </citation>
    <scope>NUCLEOTIDE SEQUENCE [LARGE SCALE GENOMIC DNA]</scope>
    <source>
        <strain evidence="8 9">AM42-13AC</strain>
    </source>
</reference>
<dbReference type="SUPFAM" id="SSF56349">
    <property type="entry name" value="DNA breaking-rejoining enzymes"/>
    <property type="match status" value="1"/>
</dbReference>
<dbReference type="InterPro" id="IPR004107">
    <property type="entry name" value="Integrase_SAM-like_N"/>
</dbReference>
<keyword evidence="3 5" id="KW-0238">DNA-binding</keyword>
<evidence type="ECO:0000256" key="2">
    <source>
        <dbReference type="ARBA" id="ARBA00022908"/>
    </source>
</evidence>
<dbReference type="PANTHER" id="PTHR30629">
    <property type="entry name" value="PROPHAGE INTEGRASE"/>
    <property type="match status" value="1"/>
</dbReference>
<dbReference type="InterPro" id="IPR004191">
    <property type="entry name" value="Integrase_Tn916-type_DNA-bd_N"/>
</dbReference>
<keyword evidence="2" id="KW-0229">DNA integration</keyword>
<comment type="similarity">
    <text evidence="1">Belongs to the 'phage' integrase family.</text>
</comment>
<organism evidence="8 9">
    <name type="scientific">Holdemanella biformis</name>
    <dbReference type="NCBI Taxonomy" id="1735"/>
    <lineage>
        <taxon>Bacteria</taxon>
        <taxon>Bacillati</taxon>
        <taxon>Bacillota</taxon>
        <taxon>Erysipelotrichia</taxon>
        <taxon>Erysipelotrichales</taxon>
        <taxon>Erysipelotrichaceae</taxon>
        <taxon>Holdemanella</taxon>
    </lineage>
</organism>
<dbReference type="PANTHER" id="PTHR30629:SF2">
    <property type="entry name" value="PROPHAGE INTEGRASE INTS-RELATED"/>
    <property type="match status" value="1"/>
</dbReference>
<dbReference type="Pfam" id="PF00589">
    <property type="entry name" value="Phage_integrase"/>
    <property type="match status" value="1"/>
</dbReference>
<comment type="caution">
    <text evidence="8">The sequence shown here is derived from an EMBL/GenBank/DDBJ whole genome shotgun (WGS) entry which is preliminary data.</text>
</comment>
<dbReference type="GO" id="GO:0008907">
    <property type="term" value="F:integrase activity"/>
    <property type="evidence" value="ECO:0007669"/>
    <property type="project" value="InterPro"/>
</dbReference>
<dbReference type="RefSeq" id="WP_118011777.1">
    <property type="nucleotide sequence ID" value="NZ_QSGD01000039.1"/>
</dbReference>
<evidence type="ECO:0000256" key="3">
    <source>
        <dbReference type="ARBA" id="ARBA00023125"/>
    </source>
</evidence>
<dbReference type="Proteomes" id="UP000285288">
    <property type="component" value="Unassembled WGS sequence"/>
</dbReference>
<evidence type="ECO:0000259" key="6">
    <source>
        <dbReference type="PROSITE" id="PS51898"/>
    </source>
</evidence>
<keyword evidence="4" id="KW-0233">DNA recombination</keyword>
<dbReference type="InterPro" id="IPR011010">
    <property type="entry name" value="DNA_brk_join_enz"/>
</dbReference>
<dbReference type="InterPro" id="IPR010998">
    <property type="entry name" value="Integrase_recombinase_N"/>
</dbReference>